<evidence type="ECO:0000256" key="6">
    <source>
        <dbReference type="SAM" id="Phobius"/>
    </source>
</evidence>
<proteinExistence type="inferred from homology"/>
<reference evidence="10" key="3">
    <citation type="journal article" date="2020" name="Plant Biotechnol. J.">
        <title>The pomegranate (Punica granatum L.) draft genome dissects genetic divergence between soft- and hard-seeded cultivars.</title>
        <authorList>
            <person name="Luo X."/>
            <person name="Li H."/>
            <person name="Wu Z."/>
            <person name="Yao W."/>
            <person name="Zhao P."/>
            <person name="Cao D."/>
            <person name="Yu H."/>
            <person name="Li K."/>
            <person name="Poudel K."/>
            <person name="Zhao D."/>
            <person name="Zhang F."/>
            <person name="Xia X."/>
            <person name="Chen L."/>
            <person name="Wang Q."/>
            <person name="Jing D."/>
            <person name="Cao S."/>
        </authorList>
    </citation>
    <scope>NUCLEOTIDE SEQUENCE [LARGE SCALE GENOMIC DNA]</scope>
</reference>
<accession>A0A218Y1Q9</accession>
<dbReference type="Proteomes" id="UP000515151">
    <property type="component" value="Chromosome 8"/>
</dbReference>
<dbReference type="InterPro" id="IPR058980">
    <property type="entry name" value="Glyco_transf_N"/>
</dbReference>
<gene>
    <name evidence="11" type="primary">LOC116189432</name>
    <name evidence="8" type="ORF">CDL15_Pgr014775</name>
</gene>
<keyword evidence="6" id="KW-0812">Transmembrane</keyword>
<evidence type="ECO:0000259" key="7">
    <source>
        <dbReference type="Pfam" id="PF26168"/>
    </source>
</evidence>
<reference evidence="8" key="2">
    <citation type="submission" date="2017-06" db="EMBL/GenBank/DDBJ databases">
        <title>The pomegranate genome and the genomics of punicalagin biosynthesis.</title>
        <authorList>
            <person name="Xu C."/>
        </authorList>
    </citation>
    <scope>NUCLEOTIDE SEQUENCE [LARGE SCALE GENOMIC DNA]</scope>
    <source>
        <tissue evidence="8">Fresh leaf</tissue>
    </source>
</reference>
<dbReference type="GeneID" id="116189432"/>
<comment type="similarity">
    <text evidence="1 4">Belongs to the UDP-glycosyltransferase family.</text>
</comment>
<dbReference type="InterPro" id="IPR002213">
    <property type="entry name" value="UDP_glucos_trans"/>
</dbReference>
<evidence type="ECO:0000256" key="1">
    <source>
        <dbReference type="ARBA" id="ARBA00009995"/>
    </source>
</evidence>
<evidence type="ECO:0000313" key="8">
    <source>
        <dbReference type="EMBL" id="OWM90472.1"/>
    </source>
</evidence>
<dbReference type="PROSITE" id="PS00375">
    <property type="entry name" value="UDPGT"/>
    <property type="match status" value="1"/>
</dbReference>
<evidence type="ECO:0000256" key="5">
    <source>
        <dbReference type="RuleBase" id="RU362057"/>
    </source>
</evidence>
<name>A0A218Y1Q9_PUNGR</name>
<dbReference type="SUPFAM" id="SSF53756">
    <property type="entry name" value="UDP-Glycosyltransferase/glycogen phosphorylase"/>
    <property type="match status" value="1"/>
</dbReference>
<evidence type="ECO:0000313" key="10">
    <source>
        <dbReference type="Proteomes" id="UP000515151"/>
    </source>
</evidence>
<reference evidence="9" key="1">
    <citation type="journal article" date="2017" name="Plant J.">
        <title>The pomegranate (Punica granatum L.) genome and the genomics of punicalagin biosynthesis.</title>
        <authorList>
            <person name="Qin G."/>
            <person name="Xu C."/>
            <person name="Ming R."/>
            <person name="Tang H."/>
            <person name="Guyot R."/>
            <person name="Kramer E.M."/>
            <person name="Hu Y."/>
            <person name="Yi X."/>
            <person name="Qi Y."/>
            <person name="Xu X."/>
            <person name="Gao Z."/>
            <person name="Pan H."/>
            <person name="Jian J."/>
            <person name="Tian Y."/>
            <person name="Yue Z."/>
            <person name="Xu Y."/>
        </authorList>
    </citation>
    <scope>NUCLEOTIDE SEQUENCE [LARGE SCALE GENOMIC DNA]</scope>
    <source>
        <strain evidence="9">cv. Dabenzi</strain>
    </source>
</reference>
<keyword evidence="6" id="KW-1133">Transmembrane helix</keyword>
<dbReference type="Gene3D" id="3.40.50.2000">
    <property type="entry name" value="Glycogen Phosphorylase B"/>
    <property type="match status" value="2"/>
</dbReference>
<dbReference type="RefSeq" id="XP_031374949.1">
    <property type="nucleotide sequence ID" value="XM_031519089.1"/>
</dbReference>
<reference evidence="11" key="4">
    <citation type="submission" date="2025-04" db="UniProtKB">
        <authorList>
            <consortium name="RefSeq"/>
        </authorList>
    </citation>
    <scope>IDENTIFICATION</scope>
    <source>
        <tissue evidence="11">Leaf</tissue>
    </source>
</reference>
<dbReference type="GO" id="GO:0080044">
    <property type="term" value="F:quercetin 7-O-glucosyltransferase activity"/>
    <property type="evidence" value="ECO:0007669"/>
    <property type="project" value="TreeGrafter"/>
</dbReference>
<dbReference type="AlphaFoldDB" id="A0A218Y1Q9"/>
<evidence type="ECO:0000313" key="9">
    <source>
        <dbReference type="Proteomes" id="UP000197138"/>
    </source>
</evidence>
<dbReference type="PANTHER" id="PTHR11926">
    <property type="entry name" value="GLUCOSYL/GLUCURONOSYL TRANSFERASES"/>
    <property type="match status" value="1"/>
</dbReference>
<dbReference type="InterPro" id="IPR035595">
    <property type="entry name" value="UDP_glycos_trans_CS"/>
</dbReference>
<dbReference type="GO" id="GO:0080043">
    <property type="term" value="F:quercetin 3-O-glucosyltransferase activity"/>
    <property type="evidence" value="ECO:0007669"/>
    <property type="project" value="TreeGrafter"/>
</dbReference>
<dbReference type="EC" id="2.4.1.-" evidence="5"/>
<dbReference type="FunFam" id="3.40.50.2000:FF:000019">
    <property type="entry name" value="Glycosyltransferase"/>
    <property type="match status" value="1"/>
</dbReference>
<dbReference type="Pfam" id="PF26168">
    <property type="entry name" value="Glyco_transf_N"/>
    <property type="match status" value="1"/>
</dbReference>
<sequence length="465" mass="51452">MEEQGKRSHVVVLTYPAQGHINPLLQFTKRLAAKGLRATFATTPYTILSIRSTTIGLEPISDGFDEGGFSLAPSTEAYLESFKTAGSKTLSDLVQKFIHTEDPVTCIVYDSLLPWAMDVARKFGIYSALLLTVSASVSSLFWHIHRGQLSFPVKLEEDDQPLTVPGIPPIRHGELPTFLARPEDQSAYLSVIMGMYATLDQHDFVFCNSSEELEIESVKAMSGQWPLVMVGPLIPLAYSSSHQSEEDTAYGANLWDPSNEPYLQWLDQREPNSVIYVSFGSMAKIPQAQVEEFASGLKLTNKPFLWVLKDYPKDKLPVGCLGSGGETFRRGLVVEWCNQLEVLAHRAVGCFFTHCGWNSTLEGISLGVPMVGAPIWSDQPMNAKFVDEVLGLGVRAKRDEAGILTAREIERCVHEVMDGERSDEFRANASNWAEKAKGSVSKGGSSDRNIEEFIAKLVKRGRKID</sequence>
<feature type="transmembrane region" description="Helical" evidence="6">
    <location>
        <begin position="123"/>
        <end position="144"/>
    </location>
</feature>
<dbReference type="Proteomes" id="UP000197138">
    <property type="component" value="Unassembled WGS sequence"/>
</dbReference>
<dbReference type="PANTHER" id="PTHR11926:SF1526">
    <property type="entry name" value="GLYCOSYLTRANSFERASE"/>
    <property type="match status" value="1"/>
</dbReference>
<dbReference type="CDD" id="cd03784">
    <property type="entry name" value="GT1_Gtf-like"/>
    <property type="match status" value="1"/>
</dbReference>
<dbReference type="OrthoDB" id="5835829at2759"/>
<evidence type="ECO:0000313" key="11">
    <source>
        <dbReference type="RefSeq" id="XP_031374949.1"/>
    </source>
</evidence>
<keyword evidence="10" id="KW-1185">Reference proteome</keyword>
<keyword evidence="6" id="KW-0472">Membrane</keyword>
<evidence type="ECO:0000256" key="4">
    <source>
        <dbReference type="RuleBase" id="RU003718"/>
    </source>
</evidence>
<keyword evidence="2 4" id="KW-0328">Glycosyltransferase</keyword>
<dbReference type="EMBL" id="MTKT01000548">
    <property type="protein sequence ID" value="OWM90472.1"/>
    <property type="molecule type" value="Genomic_DNA"/>
</dbReference>
<evidence type="ECO:0000256" key="3">
    <source>
        <dbReference type="ARBA" id="ARBA00022679"/>
    </source>
</evidence>
<dbReference type="Pfam" id="PF00201">
    <property type="entry name" value="UDPGT"/>
    <property type="match status" value="1"/>
</dbReference>
<keyword evidence="3 4" id="KW-0808">Transferase</keyword>
<protein>
    <recommendedName>
        <fullName evidence="5">Glycosyltransferase</fullName>
        <ecNumber evidence="5">2.4.1.-</ecNumber>
    </recommendedName>
</protein>
<evidence type="ECO:0000256" key="2">
    <source>
        <dbReference type="ARBA" id="ARBA00022676"/>
    </source>
</evidence>
<organism evidence="8 9">
    <name type="scientific">Punica granatum</name>
    <name type="common">Pomegranate</name>
    <dbReference type="NCBI Taxonomy" id="22663"/>
    <lineage>
        <taxon>Eukaryota</taxon>
        <taxon>Viridiplantae</taxon>
        <taxon>Streptophyta</taxon>
        <taxon>Embryophyta</taxon>
        <taxon>Tracheophyta</taxon>
        <taxon>Spermatophyta</taxon>
        <taxon>Magnoliopsida</taxon>
        <taxon>eudicotyledons</taxon>
        <taxon>Gunneridae</taxon>
        <taxon>Pentapetalae</taxon>
        <taxon>rosids</taxon>
        <taxon>malvids</taxon>
        <taxon>Myrtales</taxon>
        <taxon>Lythraceae</taxon>
        <taxon>Punica</taxon>
    </lineage>
</organism>
<feature type="domain" description="Glycosyltransferase N-terminal" evidence="7">
    <location>
        <begin position="10"/>
        <end position="58"/>
    </location>
</feature>